<dbReference type="VEuPathDB" id="MicrosporidiaDB:G9O61_00g001960"/>
<protein>
    <recommendedName>
        <fullName evidence="3">Golgin subfamily A member 7/ERF4 domain-containing protein</fullName>
    </recommendedName>
</protein>
<sequence length="113" mass="13778">MEIKHKIKVPRDFRKNDISFIDEFPLALEGRIDTEIYKNCINEINSIFKPKYYLWNIIKMLSIVLYLVEENKTYDEELEHVLIKINNRLQINRMSFGHPKYTNYTEIILYIYN</sequence>
<evidence type="ECO:0000256" key="1">
    <source>
        <dbReference type="ARBA" id="ARBA00004370"/>
    </source>
</evidence>
<dbReference type="AlphaFoldDB" id="A0A0F9WV80"/>
<reference evidence="4 5" key="1">
    <citation type="journal article" date="2015" name="Environ. Microbiol.">
        <title>Genome analyses suggest the presence of polyploidy and recent human-driven expansions in eight global populations of the honeybee pathogen Nosema ceranae.</title>
        <authorList>
            <person name="Pelin A."/>
            <person name="Selman M."/>
            <person name="Aris-Brosou S."/>
            <person name="Farinelli L."/>
            <person name="Corradi N."/>
        </authorList>
    </citation>
    <scope>NUCLEOTIDE SEQUENCE [LARGE SCALE GENOMIC DNA]</scope>
    <source>
        <strain evidence="4 5">PA08 1199</strain>
    </source>
</reference>
<keyword evidence="2" id="KW-0472">Membrane</keyword>
<dbReference type="Pfam" id="PF10256">
    <property type="entry name" value="Erf4"/>
    <property type="match status" value="1"/>
</dbReference>
<evidence type="ECO:0000256" key="2">
    <source>
        <dbReference type="ARBA" id="ARBA00023136"/>
    </source>
</evidence>
<name>A0A0F9WV80_9MICR</name>
<dbReference type="EMBL" id="JPQZ01000001">
    <property type="protein sequence ID" value="KKO76648.1"/>
    <property type="molecule type" value="Genomic_DNA"/>
</dbReference>
<dbReference type="Proteomes" id="UP000034350">
    <property type="component" value="Unassembled WGS sequence"/>
</dbReference>
<proteinExistence type="predicted"/>
<keyword evidence="5" id="KW-1185">Reference proteome</keyword>
<dbReference type="OrthoDB" id="2199793at2759"/>
<accession>A0A0F9WV80</accession>
<dbReference type="GeneID" id="36318553"/>
<organism evidence="4 5">
    <name type="scientific">Vairimorpha ceranae</name>
    <dbReference type="NCBI Taxonomy" id="40302"/>
    <lineage>
        <taxon>Eukaryota</taxon>
        <taxon>Fungi</taxon>
        <taxon>Fungi incertae sedis</taxon>
        <taxon>Microsporidia</taxon>
        <taxon>Nosematidae</taxon>
        <taxon>Vairimorpha</taxon>
    </lineage>
</organism>
<evidence type="ECO:0000313" key="4">
    <source>
        <dbReference type="EMBL" id="KKO76648.1"/>
    </source>
</evidence>
<gene>
    <name evidence="4" type="ORF">AAJ76_100070641</name>
</gene>
<comment type="caution">
    <text evidence="4">The sequence shown here is derived from an EMBL/GenBank/DDBJ whole genome shotgun (WGS) entry which is preliminary data.</text>
</comment>
<feature type="domain" description="Golgin subfamily A member 7/ERF4" evidence="3">
    <location>
        <begin position="7"/>
        <end position="67"/>
    </location>
</feature>
<evidence type="ECO:0000313" key="5">
    <source>
        <dbReference type="Proteomes" id="UP000034350"/>
    </source>
</evidence>
<dbReference type="InterPro" id="IPR019383">
    <property type="entry name" value="Golgin_A_7/ERF4"/>
</dbReference>
<evidence type="ECO:0000259" key="3">
    <source>
        <dbReference type="Pfam" id="PF10256"/>
    </source>
</evidence>
<dbReference type="RefSeq" id="XP_024332390.1">
    <property type="nucleotide sequence ID" value="XM_024473657.1"/>
</dbReference>
<dbReference type="GO" id="GO:0016020">
    <property type="term" value="C:membrane"/>
    <property type="evidence" value="ECO:0007669"/>
    <property type="project" value="UniProtKB-SubCell"/>
</dbReference>
<dbReference type="VEuPathDB" id="MicrosporidiaDB:AAJ76_100070641"/>
<comment type="subcellular location">
    <subcellularLocation>
        <location evidence="1">Membrane</location>
    </subcellularLocation>
</comment>